<dbReference type="Gene3D" id="6.20.330.10">
    <property type="match status" value="1"/>
</dbReference>
<feature type="region of interest" description="Disordered" evidence="5">
    <location>
        <begin position="1"/>
        <end position="50"/>
    </location>
</feature>
<dbReference type="InterPro" id="IPR047272">
    <property type="entry name" value="S49_SppA_C"/>
</dbReference>
<evidence type="ECO:0000256" key="6">
    <source>
        <dbReference type="SAM" id="Phobius"/>
    </source>
</evidence>
<evidence type="ECO:0000256" key="3">
    <source>
        <dbReference type="ARBA" id="ARBA00022801"/>
    </source>
</evidence>
<accession>A0A3B1BCX9</accession>
<evidence type="ECO:0000256" key="4">
    <source>
        <dbReference type="ARBA" id="ARBA00022825"/>
    </source>
</evidence>
<dbReference type="InterPro" id="IPR002142">
    <property type="entry name" value="Peptidase_S49"/>
</dbReference>
<dbReference type="GO" id="GO:0006508">
    <property type="term" value="P:proteolysis"/>
    <property type="evidence" value="ECO:0007669"/>
    <property type="project" value="UniProtKB-KW"/>
</dbReference>
<dbReference type="GO" id="GO:0004252">
    <property type="term" value="F:serine-type endopeptidase activity"/>
    <property type="evidence" value="ECO:0007669"/>
    <property type="project" value="InterPro"/>
</dbReference>
<evidence type="ECO:0000256" key="2">
    <source>
        <dbReference type="ARBA" id="ARBA00022670"/>
    </source>
</evidence>
<dbReference type="CDD" id="cd07023">
    <property type="entry name" value="S49_Sppa_N_C"/>
    <property type="match status" value="1"/>
</dbReference>
<organism evidence="8">
    <name type="scientific">hydrothermal vent metagenome</name>
    <dbReference type="NCBI Taxonomy" id="652676"/>
    <lineage>
        <taxon>unclassified sequences</taxon>
        <taxon>metagenomes</taxon>
        <taxon>ecological metagenomes</taxon>
    </lineage>
</organism>
<dbReference type="PANTHER" id="PTHR42987:SF8">
    <property type="entry name" value="PROTEINASE"/>
    <property type="match status" value="1"/>
</dbReference>
<keyword evidence="2 8" id="KW-0645">Protease</keyword>
<dbReference type="InterPro" id="IPR029045">
    <property type="entry name" value="ClpP/crotonase-like_dom_sf"/>
</dbReference>
<keyword evidence="6" id="KW-1133">Transmembrane helix</keyword>
<dbReference type="PRINTS" id="PR00127">
    <property type="entry name" value="CLPPROTEASEP"/>
</dbReference>
<dbReference type="EMBL" id="UOFU01000298">
    <property type="protein sequence ID" value="VAX02867.1"/>
    <property type="molecule type" value="Genomic_DNA"/>
</dbReference>
<evidence type="ECO:0000256" key="1">
    <source>
        <dbReference type="ARBA" id="ARBA00008683"/>
    </source>
</evidence>
<dbReference type="Gene3D" id="3.90.226.10">
    <property type="entry name" value="2-enoyl-CoA Hydratase, Chain A, domain 1"/>
    <property type="match status" value="1"/>
</dbReference>
<protein>
    <submittedName>
        <fullName evidence="8">Periplasmic serine proteases (ClpP class)</fullName>
    </submittedName>
</protein>
<reference evidence="8" key="1">
    <citation type="submission" date="2018-06" db="EMBL/GenBank/DDBJ databases">
        <authorList>
            <person name="Zhirakovskaya E."/>
        </authorList>
    </citation>
    <scope>NUCLEOTIDE SEQUENCE</scope>
</reference>
<dbReference type="AlphaFoldDB" id="A0A3B1BCX9"/>
<feature type="transmembrane region" description="Helical" evidence="6">
    <location>
        <begin position="76"/>
        <end position="95"/>
    </location>
</feature>
<keyword evidence="6" id="KW-0472">Membrane</keyword>
<evidence type="ECO:0000259" key="7">
    <source>
        <dbReference type="Pfam" id="PF01343"/>
    </source>
</evidence>
<feature type="domain" description="Peptidase S49" evidence="7">
    <location>
        <begin position="174"/>
        <end position="314"/>
    </location>
</feature>
<proteinExistence type="inferred from homology"/>
<evidence type="ECO:0000313" key="8">
    <source>
        <dbReference type="EMBL" id="VAX02867.1"/>
    </source>
</evidence>
<dbReference type="GO" id="GO:0004176">
    <property type="term" value="F:ATP-dependent peptidase activity"/>
    <property type="evidence" value="ECO:0007669"/>
    <property type="project" value="InterPro"/>
</dbReference>
<name>A0A3B1BCX9_9ZZZZ</name>
<dbReference type="Pfam" id="PF01343">
    <property type="entry name" value="Peptidase_S49"/>
    <property type="match status" value="1"/>
</dbReference>
<dbReference type="InterPro" id="IPR001907">
    <property type="entry name" value="ClpP"/>
</dbReference>
<feature type="compositionally biased region" description="Low complexity" evidence="5">
    <location>
        <begin position="10"/>
        <end position="19"/>
    </location>
</feature>
<keyword evidence="4" id="KW-0720">Serine protease</keyword>
<dbReference type="SUPFAM" id="SSF52096">
    <property type="entry name" value="ClpP/crotonase"/>
    <property type="match status" value="1"/>
</dbReference>
<evidence type="ECO:0000256" key="5">
    <source>
        <dbReference type="SAM" id="MobiDB-lite"/>
    </source>
</evidence>
<keyword evidence="6" id="KW-0812">Transmembrane</keyword>
<comment type="similarity">
    <text evidence="1">Belongs to the peptidase S49 family.</text>
</comment>
<gene>
    <name evidence="8" type="ORF">MNBD_GAMMA20-530</name>
</gene>
<sequence length="358" mass="38897">MNDQDPSKPSPSASDSPAGPQKPADAWTNGPEVVAQPAEKKRKKAGPGDKDWERDVVNRLAFAALNEQRRGRRWNVFFKSLFFIYLFVLFFYVPIEWGDNTISTGKHTALIELDGVIAANTSASADNLVSGLRRAFKDEDTAGIILRINSPGGSPVQAGYVYDEIKRLRGKHPTIKLYAVVTDICASGGYYIAAAADEIYADKASIVGSIGVLMDGFGFVDTLEKVGVERRLMIAGEHKGILDPFSPLKSNEVRHVQGLLDGIHQQFIDAVKTGRGDRLSDNPDIFSGLFWNGEEGVKLGLVDGLGSSSYVAREVIGVDKIVDFTARPDYFERFADRLGAAMATVIGENLGLGNASLR</sequence>
<dbReference type="PANTHER" id="PTHR42987">
    <property type="entry name" value="PEPTIDASE S49"/>
    <property type="match status" value="1"/>
</dbReference>
<keyword evidence="3" id="KW-0378">Hydrolase</keyword>